<keyword evidence="3" id="KW-0378">Hydrolase</keyword>
<keyword evidence="6" id="KW-0443">Lipid metabolism</keyword>
<evidence type="ECO:0008006" key="12">
    <source>
        <dbReference type="Google" id="ProtNLM"/>
    </source>
</evidence>
<dbReference type="GO" id="GO:0016297">
    <property type="term" value="F:fatty acyl-[ACP] hydrolase activity"/>
    <property type="evidence" value="ECO:0007669"/>
    <property type="project" value="InterPro"/>
</dbReference>
<gene>
    <name evidence="10" type="ORF">JG30_03790</name>
</gene>
<evidence type="ECO:0000256" key="4">
    <source>
        <dbReference type="ARBA" id="ARBA00022832"/>
    </source>
</evidence>
<proteinExistence type="inferred from homology"/>
<evidence type="ECO:0000259" key="9">
    <source>
        <dbReference type="Pfam" id="PF20791"/>
    </source>
</evidence>
<dbReference type="Pfam" id="PF20791">
    <property type="entry name" value="Acyl-ACP_TE_C"/>
    <property type="match status" value="1"/>
</dbReference>
<protein>
    <recommendedName>
        <fullName evidence="12">Acyl-ACP thioesterase</fullName>
    </recommendedName>
</protein>
<keyword evidence="5" id="KW-0809">Transit peptide</keyword>
<evidence type="ECO:0000256" key="7">
    <source>
        <dbReference type="ARBA" id="ARBA00023160"/>
    </source>
</evidence>
<name>A0A0F4LVF6_9LACO</name>
<evidence type="ECO:0000313" key="11">
    <source>
        <dbReference type="Proteomes" id="UP000033558"/>
    </source>
</evidence>
<comment type="caution">
    <text evidence="10">The sequence shown here is derived from an EMBL/GenBank/DDBJ whole genome shotgun (WGS) entry which is preliminary data.</text>
</comment>
<dbReference type="Gene3D" id="3.10.129.10">
    <property type="entry name" value="Hotdog Thioesterase"/>
    <property type="match status" value="1"/>
</dbReference>
<reference evidence="10 11" key="1">
    <citation type="submission" date="2015-01" db="EMBL/GenBank/DDBJ databases">
        <title>Comparative genomics of the lactic acid bacteria isolated from the honey bee gut.</title>
        <authorList>
            <person name="Ellegaard K.M."/>
            <person name="Tamarit D."/>
            <person name="Javelind E."/>
            <person name="Olofsson T."/>
            <person name="Andersson S.G."/>
            <person name="Vasquez A."/>
        </authorList>
    </citation>
    <scope>NUCLEOTIDE SEQUENCE [LARGE SCALE GENOMIC DNA]</scope>
    <source>
        <strain evidence="10 11">Bin4</strain>
    </source>
</reference>
<dbReference type="Pfam" id="PF01643">
    <property type="entry name" value="Acyl-ACP_TE"/>
    <property type="match status" value="1"/>
</dbReference>
<evidence type="ECO:0000256" key="3">
    <source>
        <dbReference type="ARBA" id="ARBA00022801"/>
    </source>
</evidence>
<dbReference type="PANTHER" id="PTHR31727:SF6">
    <property type="entry name" value="OLEOYL-ACYL CARRIER PROTEIN THIOESTERASE 1, CHLOROPLASTIC"/>
    <property type="match status" value="1"/>
</dbReference>
<keyword evidence="4" id="KW-0276">Fatty acid metabolism</keyword>
<dbReference type="InterPro" id="IPR049427">
    <property type="entry name" value="Acyl-ACP_TE_C"/>
</dbReference>
<comment type="similarity">
    <text evidence="1">Belongs to the acyl-ACP thioesterase family.</text>
</comment>
<dbReference type="PATRIC" id="fig|1218492.5.peg.501"/>
<keyword evidence="11" id="KW-1185">Reference proteome</keyword>
<dbReference type="EMBL" id="JXJQ01000005">
    <property type="protein sequence ID" value="KJY62590.1"/>
    <property type="molecule type" value="Genomic_DNA"/>
</dbReference>
<dbReference type="HOGENOM" id="CLU_045466_2_0_9"/>
<feature type="domain" description="Acyl-ACP thioesterase N-terminal hotdog" evidence="8">
    <location>
        <begin position="3"/>
        <end position="130"/>
    </location>
</feature>
<dbReference type="InterPro" id="IPR045023">
    <property type="entry name" value="FATA/B"/>
</dbReference>
<dbReference type="OrthoDB" id="9801517at2"/>
<dbReference type="PANTHER" id="PTHR31727">
    <property type="entry name" value="OLEOYL-ACYL CARRIER PROTEIN THIOESTERASE 1, CHLOROPLASTIC"/>
    <property type="match status" value="1"/>
</dbReference>
<feature type="domain" description="Acyl-ACP thioesterase-like C-terminal" evidence="9">
    <location>
        <begin position="156"/>
        <end position="241"/>
    </location>
</feature>
<evidence type="ECO:0000256" key="2">
    <source>
        <dbReference type="ARBA" id="ARBA00022516"/>
    </source>
</evidence>
<sequence length="246" mass="28686">MSQKYAEQIIVPFYFINSTREMNLSALFNAMLLVSEHQLHALGLDSQQLVAQHGLGWVVTKYHLDVQAMPRLDEQITITTEANSYNKFFCYRTFTVQDAHGQELLRLISNWVMLDIQTRKMVLLDPQIMQQLDCPYSPKVWNFPRIDLVEYPALPREYRTRFFDIDVNGHVNNSIYSDWMLDSLGRDFLLSHDLQAFDIKFEREVHYGETVQSFVQLEQNVSHHLIKSAAGTNAQAQITWKTLPQT</sequence>
<accession>A0A0F4LVF6</accession>
<evidence type="ECO:0000256" key="6">
    <source>
        <dbReference type="ARBA" id="ARBA00023098"/>
    </source>
</evidence>
<dbReference type="GO" id="GO:0000036">
    <property type="term" value="F:acyl carrier activity"/>
    <property type="evidence" value="ECO:0007669"/>
    <property type="project" value="TreeGrafter"/>
</dbReference>
<keyword evidence="2" id="KW-0444">Lipid biosynthesis</keyword>
<dbReference type="STRING" id="1218492.JG30_03790"/>
<evidence type="ECO:0000313" key="10">
    <source>
        <dbReference type="EMBL" id="KJY62590.1"/>
    </source>
</evidence>
<dbReference type="InterPro" id="IPR002864">
    <property type="entry name" value="Acyl-ACP_thioesterase_NHD"/>
</dbReference>
<dbReference type="RefSeq" id="WP_046315726.1">
    <property type="nucleotide sequence ID" value="NZ_JAMBJK010000003.1"/>
</dbReference>
<evidence type="ECO:0000256" key="1">
    <source>
        <dbReference type="ARBA" id="ARBA00006500"/>
    </source>
</evidence>
<dbReference type="InterPro" id="IPR029069">
    <property type="entry name" value="HotDog_dom_sf"/>
</dbReference>
<dbReference type="CDD" id="cd00586">
    <property type="entry name" value="4HBT"/>
    <property type="match status" value="1"/>
</dbReference>
<dbReference type="AlphaFoldDB" id="A0A0F4LVF6"/>
<keyword evidence="7" id="KW-0275">Fatty acid biosynthesis</keyword>
<organism evidence="10 11">
    <name type="scientific">Bombilactobacillus mellifer</name>
    <dbReference type="NCBI Taxonomy" id="1218492"/>
    <lineage>
        <taxon>Bacteria</taxon>
        <taxon>Bacillati</taxon>
        <taxon>Bacillota</taxon>
        <taxon>Bacilli</taxon>
        <taxon>Lactobacillales</taxon>
        <taxon>Lactobacillaceae</taxon>
        <taxon>Bombilactobacillus</taxon>
    </lineage>
</organism>
<dbReference type="SUPFAM" id="SSF54637">
    <property type="entry name" value="Thioesterase/thiol ester dehydrase-isomerase"/>
    <property type="match status" value="2"/>
</dbReference>
<evidence type="ECO:0000256" key="5">
    <source>
        <dbReference type="ARBA" id="ARBA00022946"/>
    </source>
</evidence>
<evidence type="ECO:0000259" key="8">
    <source>
        <dbReference type="Pfam" id="PF01643"/>
    </source>
</evidence>
<dbReference type="Proteomes" id="UP000033558">
    <property type="component" value="Unassembled WGS sequence"/>
</dbReference>